<proteinExistence type="inferred from homology"/>
<dbReference type="PATRIC" id="fig|864069.3.peg.1014"/>
<evidence type="ECO:0000256" key="2">
    <source>
        <dbReference type="ARBA" id="ARBA00009142"/>
    </source>
</evidence>
<dbReference type="GO" id="GO:0005886">
    <property type="term" value="C:plasma membrane"/>
    <property type="evidence" value="ECO:0007669"/>
    <property type="project" value="UniProtKB-SubCell"/>
</dbReference>
<evidence type="ECO:0000256" key="6">
    <source>
        <dbReference type="ARBA" id="ARBA00022989"/>
    </source>
</evidence>
<dbReference type="STRING" id="864069.MicloDRAFT_00009110"/>
<feature type="transmembrane region" description="Helical" evidence="8">
    <location>
        <begin position="104"/>
        <end position="123"/>
    </location>
</feature>
<keyword evidence="5 8" id="KW-0812">Transmembrane</keyword>
<comment type="similarity">
    <text evidence="2 8">Belongs to the 4-toluene sulfonate uptake permease (TSUP) (TC 2.A.102) family.</text>
</comment>
<dbReference type="InterPro" id="IPR002781">
    <property type="entry name" value="TM_pro_TauE-like"/>
</dbReference>
<accession>I4Z2B9</accession>
<feature type="transmembrane region" description="Helical" evidence="8">
    <location>
        <begin position="12"/>
        <end position="35"/>
    </location>
</feature>
<evidence type="ECO:0000256" key="7">
    <source>
        <dbReference type="ARBA" id="ARBA00023136"/>
    </source>
</evidence>
<gene>
    <name evidence="9" type="ORF">MicloDRAFT_00009110</name>
</gene>
<dbReference type="Proteomes" id="UP000003947">
    <property type="component" value="Unassembled WGS sequence"/>
</dbReference>
<feature type="transmembrane region" description="Helical" evidence="8">
    <location>
        <begin position="41"/>
        <end position="60"/>
    </location>
</feature>
<evidence type="ECO:0000256" key="5">
    <source>
        <dbReference type="ARBA" id="ARBA00022692"/>
    </source>
</evidence>
<evidence type="ECO:0000313" key="10">
    <source>
        <dbReference type="Proteomes" id="UP000003947"/>
    </source>
</evidence>
<reference evidence="9 10" key="1">
    <citation type="submission" date="2012-02" db="EMBL/GenBank/DDBJ databases">
        <title>Improved High-Quality Draft sequence of Microvirga sp. WSM3557.</title>
        <authorList>
            <consortium name="US DOE Joint Genome Institute"/>
            <person name="Lucas S."/>
            <person name="Han J."/>
            <person name="Lapidus A."/>
            <person name="Cheng J.-F."/>
            <person name="Goodwin L."/>
            <person name="Pitluck S."/>
            <person name="Peters L."/>
            <person name="Zhang X."/>
            <person name="Detter J.C."/>
            <person name="Han C."/>
            <person name="Tapia R."/>
            <person name="Land M."/>
            <person name="Hauser L."/>
            <person name="Kyrpides N."/>
            <person name="Ivanova N."/>
            <person name="Pagani I."/>
            <person name="Brau L."/>
            <person name="Yates R."/>
            <person name="O'Hara G."/>
            <person name="Rui T."/>
            <person name="Howieson J."/>
            <person name="Reeve W."/>
            <person name="Woyke T."/>
        </authorList>
    </citation>
    <scope>NUCLEOTIDE SEQUENCE [LARGE SCALE GENOMIC DNA]</scope>
    <source>
        <strain evidence="9 10">WSM3557</strain>
    </source>
</reference>
<feature type="transmembrane region" description="Helical" evidence="8">
    <location>
        <begin position="228"/>
        <end position="245"/>
    </location>
</feature>
<feature type="transmembrane region" description="Helical" evidence="8">
    <location>
        <begin position="80"/>
        <end position="98"/>
    </location>
</feature>
<dbReference type="AlphaFoldDB" id="I4Z2B9"/>
<name>I4Z2B9_9HYPH</name>
<organism evidence="9 10">
    <name type="scientific">Microvirga lotononidis</name>
    <dbReference type="NCBI Taxonomy" id="864069"/>
    <lineage>
        <taxon>Bacteria</taxon>
        <taxon>Pseudomonadati</taxon>
        <taxon>Pseudomonadota</taxon>
        <taxon>Alphaproteobacteria</taxon>
        <taxon>Hyphomicrobiales</taxon>
        <taxon>Methylobacteriaceae</taxon>
        <taxon>Microvirga</taxon>
    </lineage>
</organism>
<dbReference type="GO" id="GO:0016787">
    <property type="term" value="F:hydrolase activity"/>
    <property type="evidence" value="ECO:0007669"/>
    <property type="project" value="UniProtKB-KW"/>
</dbReference>
<protein>
    <recommendedName>
        <fullName evidence="8">Probable membrane transporter protein</fullName>
    </recommendedName>
</protein>
<evidence type="ECO:0000256" key="8">
    <source>
        <dbReference type="RuleBase" id="RU363041"/>
    </source>
</evidence>
<dbReference type="InterPro" id="IPR052017">
    <property type="entry name" value="TSUP"/>
</dbReference>
<evidence type="ECO:0000256" key="4">
    <source>
        <dbReference type="ARBA" id="ARBA00022475"/>
    </source>
</evidence>
<dbReference type="HOGENOM" id="CLU_054750_4_2_5"/>
<sequence length="253" mass="25848" precursor="true">MVMFIDGVGAASYVLVAVVAFAASLLGGITGYGTGLLLPPVLIPIVGAELVVPIISLSALMTNASRVTAFRTEFDRRTAILIAAVALPTCFMGAYFYTRLSGPAVTLLIGIMLVLLVPLRRVLKRVRGHLSRSQVAAAAVGYGLITGSTSGAGVLLLSILLAAGLQGAAVIATDAGISLVLGLAKVLVFQSAGSLPPSAWIMALLIGVSALPGAFLAKRLTRGLSHTAHARILDGVVVFGGLLLIRQGTQALL</sequence>
<keyword evidence="4 8" id="KW-1003">Cell membrane</keyword>
<keyword evidence="3" id="KW-0813">Transport</keyword>
<dbReference type="PANTHER" id="PTHR30269:SF23">
    <property type="entry name" value="MEMBRANE TRANSPORTER PROTEIN YDHB-RELATED"/>
    <property type="match status" value="1"/>
</dbReference>
<keyword evidence="9" id="KW-0378">Hydrolase</keyword>
<dbReference type="eggNOG" id="COG0730">
    <property type="taxonomic scope" value="Bacteria"/>
</dbReference>
<dbReference type="Pfam" id="PF01925">
    <property type="entry name" value="TauE"/>
    <property type="match status" value="1"/>
</dbReference>
<feature type="transmembrane region" description="Helical" evidence="8">
    <location>
        <begin position="199"/>
        <end position="216"/>
    </location>
</feature>
<dbReference type="EMBL" id="JH660638">
    <property type="protein sequence ID" value="EIM30361.1"/>
    <property type="molecule type" value="Genomic_DNA"/>
</dbReference>
<keyword evidence="6 8" id="KW-1133">Transmembrane helix</keyword>
<evidence type="ECO:0000313" key="9">
    <source>
        <dbReference type="EMBL" id="EIM30361.1"/>
    </source>
</evidence>
<keyword evidence="7 8" id="KW-0472">Membrane</keyword>
<keyword evidence="10" id="KW-1185">Reference proteome</keyword>
<evidence type="ECO:0000256" key="1">
    <source>
        <dbReference type="ARBA" id="ARBA00004651"/>
    </source>
</evidence>
<feature type="transmembrane region" description="Helical" evidence="8">
    <location>
        <begin position="167"/>
        <end position="187"/>
    </location>
</feature>
<evidence type="ECO:0000256" key="3">
    <source>
        <dbReference type="ARBA" id="ARBA00022448"/>
    </source>
</evidence>
<dbReference type="PANTHER" id="PTHR30269">
    <property type="entry name" value="TRANSMEMBRANE PROTEIN YFCA"/>
    <property type="match status" value="1"/>
</dbReference>
<feature type="transmembrane region" description="Helical" evidence="8">
    <location>
        <begin position="135"/>
        <end position="161"/>
    </location>
</feature>
<comment type="subcellular location">
    <subcellularLocation>
        <location evidence="1 8">Cell membrane</location>
        <topology evidence="1 8">Multi-pass membrane protein</topology>
    </subcellularLocation>
</comment>